<organism evidence="13 14">
    <name type="scientific">Candidatus Jacksonbacteria bacterium RIFCSPLOWO2_02_FULL_44_20</name>
    <dbReference type="NCBI Taxonomy" id="1798460"/>
    <lineage>
        <taxon>Bacteria</taxon>
        <taxon>Candidatus Jacksoniibacteriota</taxon>
    </lineage>
</organism>
<protein>
    <recommendedName>
        <fullName evidence="15">UDP-N-acetylmuramyl-tripeptide synthetase</fullName>
    </recommendedName>
</protein>
<evidence type="ECO:0000313" key="14">
    <source>
        <dbReference type="Proteomes" id="UP000178315"/>
    </source>
</evidence>
<feature type="transmembrane region" description="Helical" evidence="10">
    <location>
        <begin position="12"/>
        <end position="29"/>
    </location>
</feature>
<dbReference type="Gene3D" id="3.40.1190.10">
    <property type="entry name" value="Mur-like, catalytic domain"/>
    <property type="match status" value="1"/>
</dbReference>
<evidence type="ECO:0000259" key="11">
    <source>
        <dbReference type="Pfam" id="PF02875"/>
    </source>
</evidence>
<keyword evidence="10" id="KW-0812">Transmembrane</keyword>
<keyword evidence="9" id="KW-0131">Cell cycle</keyword>
<evidence type="ECO:0000256" key="6">
    <source>
        <dbReference type="ARBA" id="ARBA00022960"/>
    </source>
</evidence>
<comment type="pathway">
    <text evidence="9">Cell wall biogenesis; peptidoglycan biosynthesis.</text>
</comment>
<keyword evidence="9" id="KW-0132">Cell division</keyword>
<dbReference type="GO" id="GO:0008360">
    <property type="term" value="P:regulation of cell shape"/>
    <property type="evidence" value="ECO:0007669"/>
    <property type="project" value="UniProtKB-KW"/>
</dbReference>
<dbReference type="InterPro" id="IPR036565">
    <property type="entry name" value="Mur-like_cat_sf"/>
</dbReference>
<evidence type="ECO:0000256" key="5">
    <source>
        <dbReference type="ARBA" id="ARBA00022840"/>
    </source>
</evidence>
<evidence type="ECO:0000256" key="3">
    <source>
        <dbReference type="ARBA" id="ARBA00022598"/>
    </source>
</evidence>
<feature type="domain" description="Mur ligase central" evidence="12">
    <location>
        <begin position="41"/>
        <end position="254"/>
    </location>
</feature>
<comment type="similarity">
    <text evidence="1">Belongs to the MurCDEF family. MurE subfamily.</text>
</comment>
<dbReference type="PANTHER" id="PTHR23135">
    <property type="entry name" value="MUR LIGASE FAMILY MEMBER"/>
    <property type="match status" value="1"/>
</dbReference>
<keyword evidence="4" id="KW-0547">Nucleotide-binding</keyword>
<proteinExistence type="inferred from homology"/>
<reference evidence="13 14" key="1">
    <citation type="journal article" date="2016" name="Nat. Commun.">
        <title>Thousands of microbial genomes shed light on interconnected biogeochemical processes in an aquifer system.</title>
        <authorList>
            <person name="Anantharaman K."/>
            <person name="Brown C.T."/>
            <person name="Hug L.A."/>
            <person name="Sharon I."/>
            <person name="Castelle C.J."/>
            <person name="Probst A.J."/>
            <person name="Thomas B.C."/>
            <person name="Singh A."/>
            <person name="Wilkins M.J."/>
            <person name="Karaoz U."/>
            <person name="Brodie E.L."/>
            <person name="Williams K.H."/>
            <person name="Hubbard S.S."/>
            <person name="Banfield J.F."/>
        </authorList>
    </citation>
    <scope>NUCLEOTIDE SEQUENCE [LARGE SCALE GENOMIC DNA]</scope>
</reference>
<dbReference type="InterPro" id="IPR036615">
    <property type="entry name" value="Mur_ligase_C_dom_sf"/>
</dbReference>
<name>A0A1G2AAC3_9BACT</name>
<dbReference type="GO" id="GO:0005737">
    <property type="term" value="C:cytoplasm"/>
    <property type="evidence" value="ECO:0007669"/>
    <property type="project" value="UniProtKB-SubCell"/>
</dbReference>
<dbReference type="Pfam" id="PF08245">
    <property type="entry name" value="Mur_ligase_M"/>
    <property type="match status" value="1"/>
</dbReference>
<dbReference type="Gene3D" id="3.90.190.20">
    <property type="entry name" value="Mur ligase, C-terminal domain"/>
    <property type="match status" value="1"/>
</dbReference>
<dbReference type="EMBL" id="MHJU01000019">
    <property type="protein sequence ID" value="OGY72980.1"/>
    <property type="molecule type" value="Genomic_DNA"/>
</dbReference>
<evidence type="ECO:0000259" key="12">
    <source>
        <dbReference type="Pfam" id="PF08245"/>
    </source>
</evidence>
<dbReference type="GO" id="GO:0005524">
    <property type="term" value="F:ATP binding"/>
    <property type="evidence" value="ECO:0007669"/>
    <property type="project" value="UniProtKB-KW"/>
</dbReference>
<comment type="subcellular location">
    <subcellularLocation>
        <location evidence="9">Cytoplasm</location>
    </subcellularLocation>
</comment>
<sequence length="467" mass="51969">MKQFIRSHLPESFIALYHLLLAVLANLWYRFPSRRLTVIGVTGTNGKTTVCNLIAHILSATGYKTGLTTTINFKIGDRVWSNRTKQGMQGRFGLQRLLREMVSEGCTHAVVETTSEGIKQYRHFGIRYSVAVFTNLTPEHIESHGSFEKYREAKGKLFSTLNERGGSVVNGDDSAAEYFLKFKAGEKWVYKTQNSKLKTQNYGSELKILQIREYHLSEQGSEFEAEFDGKKYVFTTKLLGLFNVYNSAAAISAALSLGVQMEVIQGAVSSFEPLPGRMEIIRNSIRNITIVVDYAHDPAALSAVYKTIRELHGNGEKPVLVAVLGACGGGRDKAKRPILGKLASQHAKYVIFTNEDPYDDDPEEIMDQLEEGMKTDPSRAINRNYWKILDRREAIKKAVALSCDGGTIALTGKGCEEAMAVKDGLIMWDDRKVAREELLKLRATNFTSSSPEAPALAPQLAGVWKIV</sequence>
<evidence type="ECO:0000256" key="2">
    <source>
        <dbReference type="ARBA" id="ARBA00022490"/>
    </source>
</evidence>
<dbReference type="AlphaFoldDB" id="A0A1G2AAC3"/>
<dbReference type="InterPro" id="IPR013221">
    <property type="entry name" value="Mur_ligase_cen"/>
</dbReference>
<evidence type="ECO:0000256" key="7">
    <source>
        <dbReference type="ARBA" id="ARBA00022984"/>
    </source>
</evidence>
<evidence type="ECO:0000313" key="13">
    <source>
        <dbReference type="EMBL" id="OGY72980.1"/>
    </source>
</evidence>
<evidence type="ECO:0008006" key="15">
    <source>
        <dbReference type="Google" id="ProtNLM"/>
    </source>
</evidence>
<feature type="domain" description="Mur ligase C-terminal" evidence="11">
    <location>
        <begin position="276"/>
        <end position="414"/>
    </location>
</feature>
<keyword evidence="6 9" id="KW-0133">Cell shape</keyword>
<dbReference type="PANTHER" id="PTHR23135:SF4">
    <property type="entry name" value="UDP-N-ACETYLMURAMOYL-L-ALANYL-D-GLUTAMATE--2,6-DIAMINOPIMELATE LIGASE MURE HOMOLOG, CHLOROPLASTIC"/>
    <property type="match status" value="1"/>
</dbReference>
<dbReference type="Proteomes" id="UP000178315">
    <property type="component" value="Unassembled WGS sequence"/>
</dbReference>
<evidence type="ECO:0000256" key="8">
    <source>
        <dbReference type="ARBA" id="ARBA00023316"/>
    </source>
</evidence>
<dbReference type="GO" id="GO:0071555">
    <property type="term" value="P:cell wall organization"/>
    <property type="evidence" value="ECO:0007669"/>
    <property type="project" value="UniProtKB-KW"/>
</dbReference>
<gene>
    <name evidence="13" type="ORF">A3H61_04075</name>
</gene>
<keyword evidence="10" id="KW-0472">Membrane</keyword>
<dbReference type="NCBIfam" id="TIGR01085">
    <property type="entry name" value="murE"/>
    <property type="match status" value="1"/>
</dbReference>
<keyword evidence="7 9" id="KW-0573">Peptidoglycan synthesis</keyword>
<dbReference type="GO" id="GO:0004326">
    <property type="term" value="F:tetrahydrofolylpolyglutamate synthase activity"/>
    <property type="evidence" value="ECO:0007669"/>
    <property type="project" value="InterPro"/>
</dbReference>
<keyword evidence="8 9" id="KW-0961">Cell wall biogenesis/degradation</keyword>
<evidence type="ECO:0000256" key="4">
    <source>
        <dbReference type="ARBA" id="ARBA00022741"/>
    </source>
</evidence>
<keyword evidence="2" id="KW-0963">Cytoplasm</keyword>
<dbReference type="GO" id="GO:0009252">
    <property type="term" value="P:peptidoglycan biosynthetic process"/>
    <property type="evidence" value="ECO:0007669"/>
    <property type="project" value="UniProtKB-UniPathway"/>
</dbReference>
<dbReference type="PROSITE" id="PS01011">
    <property type="entry name" value="FOLYLPOLYGLU_SYNT_1"/>
    <property type="match status" value="1"/>
</dbReference>
<dbReference type="InterPro" id="IPR018109">
    <property type="entry name" value="Folylpolyglutamate_synth_CS"/>
</dbReference>
<dbReference type="UniPathway" id="UPA00219"/>
<keyword evidence="5" id="KW-0067">ATP-binding</keyword>
<dbReference type="Pfam" id="PF02875">
    <property type="entry name" value="Mur_ligase_C"/>
    <property type="match status" value="1"/>
</dbReference>
<evidence type="ECO:0000256" key="9">
    <source>
        <dbReference type="RuleBase" id="RU004135"/>
    </source>
</evidence>
<keyword evidence="10" id="KW-1133">Transmembrane helix</keyword>
<evidence type="ECO:0000256" key="10">
    <source>
        <dbReference type="SAM" id="Phobius"/>
    </source>
</evidence>
<dbReference type="InterPro" id="IPR004101">
    <property type="entry name" value="Mur_ligase_C"/>
</dbReference>
<evidence type="ECO:0000256" key="1">
    <source>
        <dbReference type="ARBA" id="ARBA00005898"/>
    </source>
</evidence>
<comment type="caution">
    <text evidence="13">The sequence shown here is derived from an EMBL/GenBank/DDBJ whole genome shotgun (WGS) entry which is preliminary data.</text>
</comment>
<dbReference type="SUPFAM" id="SSF53623">
    <property type="entry name" value="MurD-like peptide ligases, catalytic domain"/>
    <property type="match status" value="1"/>
</dbReference>
<accession>A0A1G2AAC3</accession>
<dbReference type="InterPro" id="IPR005761">
    <property type="entry name" value="UDP-N-AcMur-Glu-dNH2Pim_ligase"/>
</dbReference>
<keyword evidence="3" id="KW-0436">Ligase</keyword>
<dbReference type="SUPFAM" id="SSF53244">
    <property type="entry name" value="MurD-like peptide ligases, peptide-binding domain"/>
    <property type="match status" value="1"/>
</dbReference>
<dbReference type="GO" id="GO:0051301">
    <property type="term" value="P:cell division"/>
    <property type="evidence" value="ECO:0007669"/>
    <property type="project" value="UniProtKB-KW"/>
</dbReference>